<accession>A0A0B0DDS5</accession>
<comment type="caution">
    <text evidence="2">The sequence shown here is derived from an EMBL/GenBank/DDBJ whole genome shotgun (WGS) entry which is preliminary data.</text>
</comment>
<dbReference type="AlphaFoldDB" id="A0A0B0DDS5"/>
<dbReference type="EMBL" id="JROM01000022">
    <property type="protein sequence ID" value="KHE74307.1"/>
    <property type="molecule type" value="Genomic_DNA"/>
</dbReference>
<reference evidence="2 3" key="1">
    <citation type="submission" date="2014-09" db="EMBL/GenBank/DDBJ databases">
        <title>High-quality draft genome sequence of Kocuria marina SO9-6, an actinobacterium isolated from a copper mine.</title>
        <authorList>
            <person name="Castro D.B."/>
            <person name="Pereira L.B."/>
            <person name="Silva M.V."/>
            <person name="Silva B.P."/>
            <person name="Zanardi B.R."/>
            <person name="Carlos C."/>
            <person name="Belgini D.R."/>
            <person name="Limache E.G."/>
            <person name="Lacerda G.V."/>
            <person name="Nery M.B."/>
            <person name="Gomes M.B."/>
            <person name="Souza S."/>
            <person name="Silva T.M."/>
            <person name="Rodrigues V.D."/>
            <person name="Paulino L.C."/>
            <person name="Vicentini R."/>
            <person name="Ferraz L.F."/>
            <person name="Ottoboni L.M."/>
        </authorList>
    </citation>
    <scope>NUCLEOTIDE SEQUENCE [LARGE SCALE GENOMIC DNA]</scope>
    <source>
        <strain evidence="2 3">SO9-6</strain>
    </source>
</reference>
<sequence length="71" mass="7193">MRDRQSRSADDAAASPPGAAPVAAPARGDSAGGTTGSVPVSDSAGLAEERSTVWWIWASRAPGWVPMNASI</sequence>
<evidence type="ECO:0000313" key="2">
    <source>
        <dbReference type="EMBL" id="KHE74307.1"/>
    </source>
</evidence>
<feature type="region of interest" description="Disordered" evidence="1">
    <location>
        <begin position="1"/>
        <end position="46"/>
    </location>
</feature>
<gene>
    <name evidence="2" type="ORF">AS25_08005</name>
</gene>
<feature type="compositionally biased region" description="Low complexity" evidence="1">
    <location>
        <begin position="11"/>
        <end position="29"/>
    </location>
</feature>
<protein>
    <submittedName>
        <fullName evidence="2">Uncharacterized protein</fullName>
    </submittedName>
</protein>
<name>A0A0B0DDS5_9MICC</name>
<dbReference type="Proteomes" id="UP000030664">
    <property type="component" value="Unassembled WGS sequence"/>
</dbReference>
<evidence type="ECO:0000256" key="1">
    <source>
        <dbReference type="SAM" id="MobiDB-lite"/>
    </source>
</evidence>
<proteinExistence type="predicted"/>
<feature type="compositionally biased region" description="Basic and acidic residues" evidence="1">
    <location>
        <begin position="1"/>
        <end position="10"/>
    </location>
</feature>
<organism evidence="2 3">
    <name type="scientific">Kocuria marina</name>
    <dbReference type="NCBI Taxonomy" id="223184"/>
    <lineage>
        <taxon>Bacteria</taxon>
        <taxon>Bacillati</taxon>
        <taxon>Actinomycetota</taxon>
        <taxon>Actinomycetes</taxon>
        <taxon>Micrococcales</taxon>
        <taxon>Micrococcaceae</taxon>
        <taxon>Kocuria</taxon>
    </lineage>
</organism>
<evidence type="ECO:0000313" key="3">
    <source>
        <dbReference type="Proteomes" id="UP000030664"/>
    </source>
</evidence>